<keyword evidence="1" id="KW-0732">Signal</keyword>
<dbReference type="Proteomes" id="UP001183176">
    <property type="component" value="Unassembled WGS sequence"/>
</dbReference>
<dbReference type="EMBL" id="JAVREH010000070">
    <property type="protein sequence ID" value="MDT0264104.1"/>
    <property type="molecule type" value="Genomic_DNA"/>
</dbReference>
<accession>A0ABU2JGK5</accession>
<proteinExistence type="predicted"/>
<evidence type="ECO:0000313" key="3">
    <source>
        <dbReference type="Proteomes" id="UP001183176"/>
    </source>
</evidence>
<feature type="signal peptide" evidence="1">
    <location>
        <begin position="1"/>
        <end position="30"/>
    </location>
</feature>
<evidence type="ECO:0000313" key="2">
    <source>
        <dbReference type="EMBL" id="MDT0264104.1"/>
    </source>
</evidence>
<protein>
    <recommendedName>
        <fullName evidence="4">Secreted protein</fullName>
    </recommendedName>
</protein>
<reference evidence="3" key="1">
    <citation type="submission" date="2023-07" db="EMBL/GenBank/DDBJ databases">
        <title>30 novel species of actinomycetes from the DSMZ collection.</title>
        <authorList>
            <person name="Nouioui I."/>
        </authorList>
    </citation>
    <scope>NUCLEOTIDE SEQUENCE [LARGE SCALE GENOMIC DNA]</scope>
    <source>
        <strain evidence="3">DSM 44399</strain>
    </source>
</reference>
<evidence type="ECO:0008006" key="4">
    <source>
        <dbReference type="Google" id="ProtNLM"/>
    </source>
</evidence>
<comment type="caution">
    <text evidence="2">The sequence shown here is derived from an EMBL/GenBank/DDBJ whole genome shotgun (WGS) entry which is preliminary data.</text>
</comment>
<feature type="chain" id="PRO_5047533401" description="Secreted protein" evidence="1">
    <location>
        <begin position="31"/>
        <end position="170"/>
    </location>
</feature>
<sequence>MKHTRRWLAFAGAIALAVTLAVSPAMTASAQADTVATNCDGNAYVSLVEVQDFTDGQFEIKTWPTSNTRYAAWGGYELDAMNEIWHAVQACVPGLYGSLADGIYQQIECHVVGTIGGPLDFGGDTFDFESWRGTTDPSNEIPTECNWGGWPYTPIGEPYRTDRPANDPTF</sequence>
<name>A0ABU2JGK5_9ACTN</name>
<dbReference type="RefSeq" id="WP_311425247.1">
    <property type="nucleotide sequence ID" value="NZ_JAVREH010000070.1"/>
</dbReference>
<gene>
    <name evidence="2" type="ORF">RM423_22290</name>
</gene>
<evidence type="ECO:0000256" key="1">
    <source>
        <dbReference type="SAM" id="SignalP"/>
    </source>
</evidence>
<organism evidence="2 3">
    <name type="scientific">Jatrophihabitans lederbergiae</name>
    <dbReference type="NCBI Taxonomy" id="3075547"/>
    <lineage>
        <taxon>Bacteria</taxon>
        <taxon>Bacillati</taxon>
        <taxon>Actinomycetota</taxon>
        <taxon>Actinomycetes</taxon>
        <taxon>Jatrophihabitantales</taxon>
        <taxon>Jatrophihabitantaceae</taxon>
        <taxon>Jatrophihabitans</taxon>
    </lineage>
</organism>
<keyword evidence="3" id="KW-1185">Reference proteome</keyword>